<comment type="similarity">
    <text evidence="1 8">Belongs to the SOS response-associated peptidase family.</text>
</comment>
<dbReference type="InterPro" id="IPR036590">
    <property type="entry name" value="SRAP-like"/>
</dbReference>
<keyword evidence="4 8" id="KW-0378">Hydrolase</keyword>
<dbReference type="RefSeq" id="WP_011497655.1">
    <property type="nucleotide sequence ID" value="NC_007954.1"/>
</dbReference>
<keyword evidence="6" id="KW-0238">DNA-binding</keyword>
<gene>
    <name evidence="9" type="ordered locus">Sden_3234</name>
</gene>
<evidence type="ECO:0000256" key="8">
    <source>
        <dbReference type="RuleBase" id="RU364100"/>
    </source>
</evidence>
<evidence type="ECO:0000256" key="4">
    <source>
        <dbReference type="ARBA" id="ARBA00022801"/>
    </source>
</evidence>
<dbReference type="STRING" id="318161.Sden_3234"/>
<protein>
    <recommendedName>
        <fullName evidence="8">Abasic site processing protein</fullName>
        <ecNumber evidence="8">3.4.-.-</ecNumber>
    </recommendedName>
</protein>
<accession>Q12J66</accession>
<dbReference type="EMBL" id="CP000302">
    <property type="protein sequence ID" value="ABE56510.1"/>
    <property type="molecule type" value="Genomic_DNA"/>
</dbReference>
<evidence type="ECO:0000256" key="3">
    <source>
        <dbReference type="ARBA" id="ARBA00022763"/>
    </source>
</evidence>
<dbReference type="HOGENOM" id="CLU_035990_6_3_6"/>
<keyword evidence="7" id="KW-0456">Lyase</keyword>
<dbReference type="GO" id="GO:0106300">
    <property type="term" value="P:protein-DNA covalent cross-linking repair"/>
    <property type="evidence" value="ECO:0007669"/>
    <property type="project" value="InterPro"/>
</dbReference>
<reference evidence="9 10" key="1">
    <citation type="submission" date="2006-03" db="EMBL/GenBank/DDBJ databases">
        <title>Complete sequence of Shewanella denitrificans OS217.</title>
        <authorList>
            <consortium name="US DOE Joint Genome Institute"/>
            <person name="Copeland A."/>
            <person name="Lucas S."/>
            <person name="Lapidus A."/>
            <person name="Barry K."/>
            <person name="Detter J.C."/>
            <person name="Glavina del Rio T."/>
            <person name="Hammon N."/>
            <person name="Israni S."/>
            <person name="Dalin E."/>
            <person name="Tice H."/>
            <person name="Pitluck S."/>
            <person name="Brettin T."/>
            <person name="Bruce D."/>
            <person name="Han C."/>
            <person name="Tapia R."/>
            <person name="Gilna P."/>
            <person name="Kiss H."/>
            <person name="Schmutz J."/>
            <person name="Larimer F."/>
            <person name="Land M."/>
            <person name="Hauser L."/>
            <person name="Kyrpides N."/>
            <person name="Lykidis A."/>
            <person name="Richardson P."/>
        </authorList>
    </citation>
    <scope>NUCLEOTIDE SEQUENCE [LARGE SCALE GENOMIC DNA]</scope>
    <source>
        <strain evidence="10">OS217 / ATCC BAA-1090 / DSM 15013</strain>
    </source>
</reference>
<keyword evidence="2 8" id="KW-0645">Protease</keyword>
<dbReference type="PANTHER" id="PTHR13604:SF0">
    <property type="entry name" value="ABASIC SITE PROCESSING PROTEIN HMCES"/>
    <property type="match status" value="1"/>
</dbReference>
<evidence type="ECO:0000256" key="7">
    <source>
        <dbReference type="ARBA" id="ARBA00023239"/>
    </source>
</evidence>
<dbReference type="AlphaFoldDB" id="Q12J66"/>
<keyword evidence="3" id="KW-0227">DNA damage</keyword>
<dbReference type="Gene3D" id="3.90.1680.10">
    <property type="entry name" value="SOS response associated peptidase-like"/>
    <property type="match status" value="1"/>
</dbReference>
<proteinExistence type="inferred from homology"/>
<name>Q12J66_SHEDO</name>
<dbReference type="GO" id="GO:0008233">
    <property type="term" value="F:peptidase activity"/>
    <property type="evidence" value="ECO:0007669"/>
    <property type="project" value="UniProtKB-KW"/>
</dbReference>
<dbReference type="GO" id="GO:0006508">
    <property type="term" value="P:proteolysis"/>
    <property type="evidence" value="ECO:0007669"/>
    <property type="project" value="UniProtKB-KW"/>
</dbReference>
<evidence type="ECO:0000256" key="1">
    <source>
        <dbReference type="ARBA" id="ARBA00008136"/>
    </source>
</evidence>
<dbReference type="GO" id="GO:0016829">
    <property type="term" value="F:lyase activity"/>
    <property type="evidence" value="ECO:0007669"/>
    <property type="project" value="UniProtKB-KW"/>
</dbReference>
<evidence type="ECO:0000313" key="10">
    <source>
        <dbReference type="Proteomes" id="UP000001982"/>
    </source>
</evidence>
<dbReference type="Proteomes" id="UP000001982">
    <property type="component" value="Chromosome"/>
</dbReference>
<keyword evidence="10" id="KW-1185">Reference proteome</keyword>
<evidence type="ECO:0000256" key="6">
    <source>
        <dbReference type="ARBA" id="ARBA00023125"/>
    </source>
</evidence>
<dbReference type="Pfam" id="PF02586">
    <property type="entry name" value="SRAP"/>
    <property type="match status" value="1"/>
</dbReference>
<evidence type="ECO:0000256" key="2">
    <source>
        <dbReference type="ARBA" id="ARBA00022670"/>
    </source>
</evidence>
<evidence type="ECO:0000313" key="9">
    <source>
        <dbReference type="EMBL" id="ABE56510.1"/>
    </source>
</evidence>
<evidence type="ECO:0000256" key="5">
    <source>
        <dbReference type="ARBA" id="ARBA00023124"/>
    </source>
</evidence>
<dbReference type="SUPFAM" id="SSF143081">
    <property type="entry name" value="BB1717-like"/>
    <property type="match status" value="1"/>
</dbReference>
<dbReference type="PANTHER" id="PTHR13604">
    <property type="entry name" value="DC12-RELATED"/>
    <property type="match status" value="1"/>
</dbReference>
<dbReference type="InterPro" id="IPR003738">
    <property type="entry name" value="SRAP"/>
</dbReference>
<dbReference type="OrthoDB" id="6192129at2"/>
<keyword evidence="5" id="KW-0190">Covalent protein-DNA linkage</keyword>
<organism evidence="9 10">
    <name type="scientific">Shewanella denitrificans (strain OS217 / ATCC BAA-1090 / DSM 15013)</name>
    <dbReference type="NCBI Taxonomy" id="318161"/>
    <lineage>
        <taxon>Bacteria</taxon>
        <taxon>Pseudomonadati</taxon>
        <taxon>Pseudomonadota</taxon>
        <taxon>Gammaproteobacteria</taxon>
        <taxon>Alteromonadales</taxon>
        <taxon>Shewanellaceae</taxon>
        <taxon>Shewanella</taxon>
    </lineage>
</organism>
<dbReference type="GO" id="GO:0003697">
    <property type="term" value="F:single-stranded DNA binding"/>
    <property type="evidence" value="ECO:0007669"/>
    <property type="project" value="InterPro"/>
</dbReference>
<dbReference type="KEGG" id="sdn:Sden_3234"/>
<sequence>MCGRINIFSNDLNAKVSNSLGINFHSQQNLDLRPTQQVATLVMQNQEIDQQDASWGIQPAWSKKLLINAQAETVMNKKTFAYAFEQNRCLVPCSGWFEWRDEGGKRKQKYLFSHKEDVPLFMAGILYPSDDGMQLVTLTTSPTDECRPYHNRMPLLIVPSDILYWFHSEPKQLEHLLINNPSNIIKILAA</sequence>
<dbReference type="EC" id="3.4.-.-" evidence="8"/>
<dbReference type="eggNOG" id="COG2135">
    <property type="taxonomic scope" value="Bacteria"/>
</dbReference>